<dbReference type="AlphaFoldDB" id="A0ABD0P936"/>
<gene>
    <name evidence="1" type="ORF">M9458_034888</name>
</gene>
<comment type="caution">
    <text evidence="1">The sequence shown here is derived from an EMBL/GenBank/DDBJ whole genome shotgun (WGS) entry which is preliminary data.</text>
</comment>
<dbReference type="Proteomes" id="UP001529510">
    <property type="component" value="Unassembled WGS sequence"/>
</dbReference>
<accession>A0ABD0P936</accession>
<keyword evidence="2" id="KW-1185">Reference proteome</keyword>
<reference evidence="1 2" key="1">
    <citation type="submission" date="2024-05" db="EMBL/GenBank/DDBJ databases">
        <title>Genome sequencing and assembly of Indian major carp, Cirrhinus mrigala (Hamilton, 1822).</title>
        <authorList>
            <person name="Mohindra V."/>
            <person name="Chowdhury L.M."/>
            <person name="Lal K."/>
            <person name="Jena J.K."/>
        </authorList>
    </citation>
    <scope>NUCLEOTIDE SEQUENCE [LARGE SCALE GENOMIC DNA]</scope>
    <source>
        <strain evidence="1">CM1030</strain>
        <tissue evidence="1">Blood</tissue>
    </source>
</reference>
<organism evidence="1 2">
    <name type="scientific">Cirrhinus mrigala</name>
    <name type="common">Mrigala</name>
    <dbReference type="NCBI Taxonomy" id="683832"/>
    <lineage>
        <taxon>Eukaryota</taxon>
        <taxon>Metazoa</taxon>
        <taxon>Chordata</taxon>
        <taxon>Craniata</taxon>
        <taxon>Vertebrata</taxon>
        <taxon>Euteleostomi</taxon>
        <taxon>Actinopterygii</taxon>
        <taxon>Neopterygii</taxon>
        <taxon>Teleostei</taxon>
        <taxon>Ostariophysi</taxon>
        <taxon>Cypriniformes</taxon>
        <taxon>Cyprinidae</taxon>
        <taxon>Labeoninae</taxon>
        <taxon>Labeonini</taxon>
        <taxon>Cirrhinus</taxon>
    </lineage>
</organism>
<evidence type="ECO:0000313" key="1">
    <source>
        <dbReference type="EMBL" id="KAL0170292.1"/>
    </source>
</evidence>
<evidence type="ECO:0000313" key="2">
    <source>
        <dbReference type="Proteomes" id="UP001529510"/>
    </source>
</evidence>
<protein>
    <submittedName>
        <fullName evidence="1">Uncharacterized protein</fullName>
    </submittedName>
</protein>
<proteinExistence type="predicted"/>
<sequence>KYGKNSSLEHRFHMLQEIYEEANALLHIQGSLIYDMQTQIRNLTMIVERVRRNPGCMINIIRTTP</sequence>
<name>A0ABD0P936_CIRMR</name>
<dbReference type="EMBL" id="JAMKFB020000017">
    <property type="protein sequence ID" value="KAL0170292.1"/>
    <property type="molecule type" value="Genomic_DNA"/>
</dbReference>
<feature type="non-terminal residue" evidence="1">
    <location>
        <position position="1"/>
    </location>
</feature>
<feature type="non-terminal residue" evidence="1">
    <location>
        <position position="65"/>
    </location>
</feature>